<comment type="caution">
    <text evidence="9">The sequence shown here is derived from an EMBL/GenBank/DDBJ whole genome shotgun (WGS) entry which is preliminary data.</text>
</comment>
<keyword evidence="9" id="KW-0966">Cell projection</keyword>
<keyword evidence="9" id="KW-0282">Flagellum</keyword>
<evidence type="ECO:0000256" key="4">
    <source>
        <dbReference type="ARBA" id="ARBA00023143"/>
    </source>
</evidence>
<name>A0ABS6DAA4_9FIRM</name>
<feature type="compositionally biased region" description="Polar residues" evidence="7">
    <location>
        <begin position="68"/>
        <end position="82"/>
    </location>
</feature>
<evidence type="ECO:0000256" key="2">
    <source>
        <dbReference type="ARBA" id="ARBA00009677"/>
    </source>
</evidence>
<comment type="subunit">
    <text evidence="6">The basal body constitutes a major portion of the flagellar organelle and consists of a number of rings mounted on a central rod.</text>
</comment>
<proteinExistence type="inferred from homology"/>
<sequence length="120" mass="13510">MSLFEDKSYQSLVNGLDSAWMKQKVHSNNIANSETPGFKTKNVEFKEILSKAEEGKRASWEQKAVVTTDDSTSSRPDGNNVNVDKEELEMWQAYAQYSALSQRLAGKLSSLRYVINNTAK</sequence>
<evidence type="ECO:0000259" key="8">
    <source>
        <dbReference type="Pfam" id="PF00460"/>
    </source>
</evidence>
<protein>
    <recommendedName>
        <fullName evidence="3 6">Flagellar basal body rod protein FlgB</fullName>
    </recommendedName>
</protein>
<gene>
    <name evidence="9" type="ORF">HGO97_022475</name>
</gene>
<dbReference type="Proteomes" id="UP000723714">
    <property type="component" value="Unassembled WGS sequence"/>
</dbReference>
<feature type="domain" description="Flagellar basal body rod protein N-terminal" evidence="8">
    <location>
        <begin position="13"/>
        <end position="39"/>
    </location>
</feature>
<keyword evidence="4 6" id="KW-0975">Bacterial flagellum</keyword>
<dbReference type="PANTHER" id="PTHR30435:SF12">
    <property type="entry name" value="FLAGELLAR BASAL BODY ROD PROTEIN FLGB"/>
    <property type="match status" value="1"/>
</dbReference>
<keyword evidence="10" id="KW-1185">Reference proteome</keyword>
<reference evidence="9 10" key="1">
    <citation type="submission" date="2021-06" db="EMBL/GenBank/DDBJ databases">
        <title>Faecalicatena sp. nov. isolated from porcine feces.</title>
        <authorList>
            <person name="Oh B.S."/>
            <person name="Lee J.H."/>
        </authorList>
    </citation>
    <scope>NUCLEOTIDE SEQUENCE [LARGE SCALE GENOMIC DNA]</scope>
    <source>
        <strain evidence="9 10">AGMB00832</strain>
    </source>
</reference>
<keyword evidence="9" id="KW-0969">Cilium</keyword>
<dbReference type="PIRSF" id="PIRSF002889">
    <property type="entry name" value="Rod_FlgB"/>
    <property type="match status" value="1"/>
</dbReference>
<dbReference type="InterPro" id="IPR001444">
    <property type="entry name" value="Flag_bb_rod_N"/>
</dbReference>
<organism evidence="9 10">
    <name type="scientific">Faecalicatena faecalis</name>
    <dbReference type="NCBI Taxonomy" id="2726362"/>
    <lineage>
        <taxon>Bacteria</taxon>
        <taxon>Bacillati</taxon>
        <taxon>Bacillota</taxon>
        <taxon>Clostridia</taxon>
        <taxon>Lachnospirales</taxon>
        <taxon>Lachnospiraceae</taxon>
        <taxon>Faecalicatena</taxon>
    </lineage>
</organism>
<dbReference type="Pfam" id="PF00460">
    <property type="entry name" value="Flg_bb_rod"/>
    <property type="match status" value="1"/>
</dbReference>
<evidence type="ECO:0000256" key="1">
    <source>
        <dbReference type="ARBA" id="ARBA00004117"/>
    </source>
</evidence>
<evidence type="ECO:0000256" key="6">
    <source>
        <dbReference type="PIRNR" id="PIRNR002889"/>
    </source>
</evidence>
<dbReference type="InterPro" id="IPR006300">
    <property type="entry name" value="FlgB"/>
</dbReference>
<comment type="function">
    <text evidence="5 6">Structural component of flagellum, the bacterial motility apparatus. Part of the rod structure of flagellar basal body.</text>
</comment>
<accession>A0ABS6DAA4</accession>
<dbReference type="RefSeq" id="WP_216245409.1">
    <property type="nucleotide sequence ID" value="NZ_JABACJ020000038.1"/>
</dbReference>
<evidence type="ECO:0000313" key="10">
    <source>
        <dbReference type="Proteomes" id="UP000723714"/>
    </source>
</evidence>
<evidence type="ECO:0000256" key="3">
    <source>
        <dbReference type="ARBA" id="ARBA00014376"/>
    </source>
</evidence>
<evidence type="ECO:0000313" key="9">
    <source>
        <dbReference type="EMBL" id="MBU3878567.1"/>
    </source>
</evidence>
<comment type="subcellular location">
    <subcellularLocation>
        <location evidence="1 6">Bacterial flagellum basal body</location>
    </subcellularLocation>
</comment>
<dbReference type="PANTHER" id="PTHR30435">
    <property type="entry name" value="FLAGELLAR PROTEIN"/>
    <property type="match status" value="1"/>
</dbReference>
<feature type="region of interest" description="Disordered" evidence="7">
    <location>
        <begin position="60"/>
        <end position="83"/>
    </location>
</feature>
<comment type="similarity">
    <text evidence="2 6">Belongs to the flagella basal body rod proteins family.</text>
</comment>
<evidence type="ECO:0000256" key="7">
    <source>
        <dbReference type="SAM" id="MobiDB-lite"/>
    </source>
</evidence>
<dbReference type="EMBL" id="JABACJ020000038">
    <property type="protein sequence ID" value="MBU3878567.1"/>
    <property type="molecule type" value="Genomic_DNA"/>
</dbReference>
<evidence type="ECO:0000256" key="5">
    <source>
        <dbReference type="ARBA" id="ARBA00024934"/>
    </source>
</evidence>